<keyword evidence="3 6" id="KW-1133">Transmembrane helix</keyword>
<evidence type="ECO:0000313" key="8">
    <source>
        <dbReference type="Proteomes" id="UP000013827"/>
    </source>
</evidence>
<feature type="region of interest" description="Disordered" evidence="5">
    <location>
        <begin position="335"/>
        <end position="358"/>
    </location>
</feature>
<name>A0A0D3JEB0_EMIH1</name>
<evidence type="ECO:0000256" key="4">
    <source>
        <dbReference type="ARBA" id="ARBA00023136"/>
    </source>
</evidence>
<dbReference type="PaxDb" id="2903-EOD21845"/>
<dbReference type="GO" id="GO:0000139">
    <property type="term" value="C:Golgi membrane"/>
    <property type="evidence" value="ECO:0007669"/>
    <property type="project" value="InterPro"/>
</dbReference>
<feature type="transmembrane region" description="Helical" evidence="6">
    <location>
        <begin position="149"/>
        <end position="168"/>
    </location>
</feature>
<feature type="transmembrane region" description="Helical" evidence="6">
    <location>
        <begin position="188"/>
        <end position="214"/>
    </location>
</feature>
<evidence type="ECO:0000313" key="7">
    <source>
        <dbReference type="EnsemblProtists" id="EOD21845"/>
    </source>
</evidence>
<proteinExistence type="predicted"/>
<feature type="compositionally biased region" description="Low complexity" evidence="5">
    <location>
        <begin position="343"/>
        <end position="358"/>
    </location>
</feature>
<feature type="transmembrane region" description="Helical" evidence="6">
    <location>
        <begin position="93"/>
        <end position="116"/>
    </location>
</feature>
<dbReference type="eggNOG" id="KOG2234">
    <property type="taxonomic scope" value="Eukaryota"/>
</dbReference>
<organism evidence="7 8">
    <name type="scientific">Emiliania huxleyi (strain CCMP1516)</name>
    <dbReference type="NCBI Taxonomy" id="280463"/>
    <lineage>
        <taxon>Eukaryota</taxon>
        <taxon>Haptista</taxon>
        <taxon>Haptophyta</taxon>
        <taxon>Prymnesiophyceae</taxon>
        <taxon>Isochrysidales</taxon>
        <taxon>Noelaerhabdaceae</taxon>
        <taxon>Emiliania</taxon>
    </lineage>
</organism>
<keyword evidence="8" id="KW-1185">Reference proteome</keyword>
<evidence type="ECO:0000256" key="1">
    <source>
        <dbReference type="ARBA" id="ARBA00004141"/>
    </source>
</evidence>
<reference evidence="8" key="1">
    <citation type="journal article" date="2013" name="Nature">
        <title>Pan genome of the phytoplankton Emiliania underpins its global distribution.</title>
        <authorList>
            <person name="Read B.A."/>
            <person name="Kegel J."/>
            <person name="Klute M.J."/>
            <person name="Kuo A."/>
            <person name="Lefebvre S.C."/>
            <person name="Maumus F."/>
            <person name="Mayer C."/>
            <person name="Miller J."/>
            <person name="Monier A."/>
            <person name="Salamov A."/>
            <person name="Young J."/>
            <person name="Aguilar M."/>
            <person name="Claverie J.M."/>
            <person name="Frickenhaus S."/>
            <person name="Gonzalez K."/>
            <person name="Herman E.K."/>
            <person name="Lin Y.C."/>
            <person name="Napier J."/>
            <person name="Ogata H."/>
            <person name="Sarno A.F."/>
            <person name="Shmutz J."/>
            <person name="Schroeder D."/>
            <person name="de Vargas C."/>
            <person name="Verret F."/>
            <person name="von Dassow P."/>
            <person name="Valentin K."/>
            <person name="Van de Peer Y."/>
            <person name="Wheeler G."/>
            <person name="Dacks J.B."/>
            <person name="Delwiche C.F."/>
            <person name="Dyhrman S.T."/>
            <person name="Glockner G."/>
            <person name="John U."/>
            <person name="Richards T."/>
            <person name="Worden A.Z."/>
            <person name="Zhang X."/>
            <person name="Grigoriev I.V."/>
            <person name="Allen A.E."/>
            <person name="Bidle K."/>
            <person name="Borodovsky M."/>
            <person name="Bowler C."/>
            <person name="Brownlee C."/>
            <person name="Cock J.M."/>
            <person name="Elias M."/>
            <person name="Gladyshev V.N."/>
            <person name="Groth M."/>
            <person name="Guda C."/>
            <person name="Hadaegh A."/>
            <person name="Iglesias-Rodriguez M.D."/>
            <person name="Jenkins J."/>
            <person name="Jones B.M."/>
            <person name="Lawson T."/>
            <person name="Leese F."/>
            <person name="Lindquist E."/>
            <person name="Lobanov A."/>
            <person name="Lomsadze A."/>
            <person name="Malik S.B."/>
            <person name="Marsh M.E."/>
            <person name="Mackinder L."/>
            <person name="Mock T."/>
            <person name="Mueller-Roeber B."/>
            <person name="Pagarete A."/>
            <person name="Parker M."/>
            <person name="Probert I."/>
            <person name="Quesneville H."/>
            <person name="Raines C."/>
            <person name="Rensing S.A."/>
            <person name="Riano-Pachon D.M."/>
            <person name="Richier S."/>
            <person name="Rokitta S."/>
            <person name="Shiraiwa Y."/>
            <person name="Soanes D.M."/>
            <person name="van der Giezen M."/>
            <person name="Wahlund T.M."/>
            <person name="Williams B."/>
            <person name="Wilson W."/>
            <person name="Wolfe G."/>
            <person name="Wurch L.L."/>
        </authorList>
    </citation>
    <scope>NUCLEOTIDE SEQUENCE</scope>
</reference>
<feature type="transmembrane region" description="Helical" evidence="6">
    <location>
        <begin position="288"/>
        <end position="307"/>
    </location>
</feature>
<dbReference type="Proteomes" id="UP000013827">
    <property type="component" value="Unassembled WGS sequence"/>
</dbReference>
<dbReference type="GO" id="GO:0015165">
    <property type="term" value="F:pyrimidine nucleotide-sugar transmembrane transporter activity"/>
    <property type="evidence" value="ECO:0007669"/>
    <property type="project" value="InterPro"/>
</dbReference>
<dbReference type="GeneID" id="17267390"/>
<evidence type="ECO:0000256" key="5">
    <source>
        <dbReference type="SAM" id="MobiDB-lite"/>
    </source>
</evidence>
<dbReference type="AlphaFoldDB" id="A0A0D3JEB0"/>
<dbReference type="KEGG" id="ehx:EMIHUDRAFT_240876"/>
<sequence>MALLGLDTAQKRGIFAGYVLLWVSSHLLVYSSRRAGAPPYNPASVVLLTEAVKLALALSLYFAYDAGAPTTTGGGCAKLAEHVSLAPELPLKYIMPALLYCGYNNLVYANLAALFARRLNRNQWLALVAITLGCVVKEAPSLSPLRGRCGAWMLLLVQMLCSVLAGLYNELLLKDRAGVPTHLQNAYMRAAAAALCNWRVYAASVLCNLLVLLFEGRLGEAVARDNLSALCTPTLLAVVAIMSSVGGVMATPPATPGAFAEPLWSALPQVGVVTGFFLRHLDSVLKAVASALEVVFSMLLSSLLFAVPLTPQAAGAALLVGGGVALYARPPSQPAEATTAQGYAYSPDAADSASSRRE</sequence>
<dbReference type="EnsemblProtists" id="EOD21845">
    <property type="protein sequence ID" value="EOD21845"/>
    <property type="gene ID" value="EMIHUDRAFT_240876"/>
</dbReference>
<dbReference type="RefSeq" id="XP_005774274.1">
    <property type="nucleotide sequence ID" value="XM_005774217.1"/>
</dbReference>
<comment type="subcellular location">
    <subcellularLocation>
        <location evidence="1">Membrane</location>
        <topology evidence="1">Multi-pass membrane protein</topology>
    </subcellularLocation>
</comment>
<accession>A0A0D3JEB0</accession>
<dbReference type="InterPro" id="IPR007271">
    <property type="entry name" value="Nuc_sug_transpt"/>
</dbReference>
<dbReference type="PANTHER" id="PTHR10231">
    <property type="entry name" value="NUCLEOTIDE-SUGAR TRANSMEMBRANE TRANSPORTER"/>
    <property type="match status" value="1"/>
</dbReference>
<keyword evidence="4 6" id="KW-0472">Membrane</keyword>
<dbReference type="HOGENOM" id="CLU_024645_5_0_1"/>
<evidence type="ECO:0000256" key="6">
    <source>
        <dbReference type="SAM" id="Phobius"/>
    </source>
</evidence>
<evidence type="ECO:0000256" key="2">
    <source>
        <dbReference type="ARBA" id="ARBA00022692"/>
    </source>
</evidence>
<keyword evidence="2 6" id="KW-0812">Transmembrane</keyword>
<evidence type="ECO:0000256" key="3">
    <source>
        <dbReference type="ARBA" id="ARBA00022989"/>
    </source>
</evidence>
<evidence type="ECO:0008006" key="9">
    <source>
        <dbReference type="Google" id="ProtNLM"/>
    </source>
</evidence>
<dbReference type="OMA" id="EIHRTHH"/>
<feature type="transmembrane region" description="Helical" evidence="6">
    <location>
        <begin position="12"/>
        <end position="31"/>
    </location>
</feature>
<reference evidence="7" key="2">
    <citation type="submission" date="2024-10" db="UniProtKB">
        <authorList>
            <consortium name="EnsemblProtists"/>
        </authorList>
    </citation>
    <scope>IDENTIFICATION</scope>
</reference>
<protein>
    <recommendedName>
        <fullName evidence="9">Sugar phosphate transporter domain-containing protein</fullName>
    </recommendedName>
</protein>
<feature type="transmembrane region" description="Helical" evidence="6">
    <location>
        <begin position="226"/>
        <end position="250"/>
    </location>
</feature>